<dbReference type="EMBL" id="JH692061">
    <property type="protein sequence ID" value="EIP89736.1"/>
    <property type="molecule type" value="Genomic_DNA"/>
</dbReference>
<reference evidence="2" key="1">
    <citation type="journal article" date="2012" name="J. Bacteriol.">
        <title>Revised Genome Sequence of Burkholderia thailandensis MSMB43 with Improved Annotation.</title>
        <authorList>
            <person name="Zhuo Y."/>
            <person name="Liu L."/>
            <person name="Wang Q."/>
            <person name="Liu X."/>
            <person name="Ren B."/>
            <person name="Liu M."/>
            <person name="Ni P."/>
            <person name="Cheng Y.Q."/>
            <person name="Zhang L."/>
        </authorList>
    </citation>
    <scope>NUCLEOTIDE SEQUENCE [LARGE SCALE GENOMIC DNA]</scope>
    <source>
        <strain evidence="2">MSMB43</strain>
    </source>
</reference>
<proteinExistence type="predicted"/>
<organism evidence="1 2">
    <name type="scientific">Burkholderia humptydooensis MSMB43</name>
    <dbReference type="NCBI Taxonomy" id="441157"/>
    <lineage>
        <taxon>Bacteria</taxon>
        <taxon>Pseudomonadati</taxon>
        <taxon>Pseudomonadota</taxon>
        <taxon>Betaproteobacteria</taxon>
        <taxon>Burkholderiales</taxon>
        <taxon>Burkholderiaceae</taxon>
        <taxon>Burkholderia</taxon>
        <taxon>pseudomallei group</taxon>
    </lineage>
</organism>
<protein>
    <submittedName>
        <fullName evidence="1">Short chain dehydrogenase</fullName>
    </submittedName>
</protein>
<evidence type="ECO:0000313" key="1">
    <source>
        <dbReference type="EMBL" id="EIP89736.1"/>
    </source>
</evidence>
<gene>
    <name evidence="1" type="ORF">A33K_13318</name>
</gene>
<dbReference type="Proteomes" id="UP000004682">
    <property type="component" value="Unassembled WGS sequence"/>
</dbReference>
<accession>A0ABN0GCH4</accession>
<keyword evidence="2" id="KW-1185">Reference proteome</keyword>
<evidence type="ECO:0000313" key="2">
    <source>
        <dbReference type="Proteomes" id="UP000004682"/>
    </source>
</evidence>
<name>A0ABN0GCH4_9BURK</name>
<sequence length="51" mass="5574">MAWRSVPQWHGSLIGASLIVGPSESFVDGKHSMTYKMHMHGFVPSSQCISA</sequence>